<evidence type="ECO:0000256" key="4">
    <source>
        <dbReference type="ARBA" id="ARBA00022692"/>
    </source>
</evidence>
<feature type="transmembrane region" description="Helical" evidence="14">
    <location>
        <begin position="813"/>
        <end position="834"/>
    </location>
</feature>
<evidence type="ECO:0000256" key="2">
    <source>
        <dbReference type="ARBA" id="ARBA00008685"/>
    </source>
</evidence>
<dbReference type="SUPFAM" id="SSF53850">
    <property type="entry name" value="Periplasmic binding protein-like II"/>
    <property type="match status" value="1"/>
</dbReference>
<dbReference type="InterPro" id="IPR015683">
    <property type="entry name" value="Ionotropic_Glu_rcpt"/>
</dbReference>
<organism evidence="16 17">
    <name type="scientific">Cucumis melo var. makuwa</name>
    <name type="common">Oriental melon</name>
    <dbReference type="NCBI Taxonomy" id="1194695"/>
    <lineage>
        <taxon>Eukaryota</taxon>
        <taxon>Viridiplantae</taxon>
        <taxon>Streptophyta</taxon>
        <taxon>Embryophyta</taxon>
        <taxon>Tracheophyta</taxon>
        <taxon>Spermatophyta</taxon>
        <taxon>Magnoliopsida</taxon>
        <taxon>eudicotyledons</taxon>
        <taxon>Gunneridae</taxon>
        <taxon>Pentapetalae</taxon>
        <taxon>rosids</taxon>
        <taxon>fabids</taxon>
        <taxon>Cucurbitales</taxon>
        <taxon>Cucurbitaceae</taxon>
        <taxon>Benincaseae</taxon>
        <taxon>Cucumis</taxon>
    </lineage>
</organism>
<comment type="similarity">
    <text evidence="2 13">Belongs to the glutamate-gated ion channel (TC 1.A.10.1) family.</text>
</comment>
<dbReference type="InterPro" id="IPR001828">
    <property type="entry name" value="ANF_lig-bd_rcpt"/>
</dbReference>
<feature type="domain" description="Ionotropic glutamate receptor C-terminal" evidence="15">
    <location>
        <begin position="451"/>
        <end position="791"/>
    </location>
</feature>
<feature type="transmembrane region" description="Helical" evidence="14">
    <location>
        <begin position="602"/>
        <end position="621"/>
    </location>
</feature>
<dbReference type="STRING" id="1194695.A0A5A7VD27"/>
<dbReference type="PIRSF" id="PIRSF037090">
    <property type="entry name" value="Iontro_Glu-like_rcpt_pln"/>
    <property type="match status" value="1"/>
</dbReference>
<evidence type="ECO:0000259" key="15">
    <source>
        <dbReference type="SMART" id="SM00079"/>
    </source>
</evidence>
<protein>
    <recommendedName>
        <fullName evidence="13">Glutamate receptor</fullName>
    </recommendedName>
</protein>
<keyword evidence="5" id="KW-0732">Signal</keyword>
<evidence type="ECO:0000256" key="13">
    <source>
        <dbReference type="PIRNR" id="PIRNR037090"/>
    </source>
</evidence>
<evidence type="ECO:0000256" key="1">
    <source>
        <dbReference type="ARBA" id="ARBA00004141"/>
    </source>
</evidence>
<sequence>MKAKSIYRRDFYGRIVVMVELWSCIVCGADQINKQTSIVNVGVILDSSSWVGKMGLSCINLSLSDFYSSHPHYNTKILLHIIDSKDDLLLAASQALELIEKSEVKAILGPESSFQAPYIIQLSEKFKVPLISFAPPPPPPPPPSTFSYLTSPYLLRAYNHFSQIYAIRDIIKTFEWKQIVTIYQDDEFGKSVVLDLIHALQEEEVNTHVYRINPGASVDEIREELEMLKNKEQATIFIVHMVHSLASHVFTTANEIGITRKGYAWILADAITSSLNSINYSTLRSMQGFLGVKPFVPKTIELDNFTIRWRKKFLQENPNLIQYYPNPDVFGLWAYDSTWALAIAAERNVVSGIPQNGTTFMESLSMVRFKGLSGEFSFGQSKAQPPYYQSSQNLQIVNVIGDGDISTVGYWTPKMNLTGEYNRNVTLRPIIWPGYSIQQPTGWIPFNPMNRLKIGVPMLKRDKKYMAYSFMSNHSIVDYCLKIFEVAAKKLPYAITYDFFYFDGPYDDLILSVYRRKYDAAVGDITILANRSLFVDFSLPFTEAGVAVIVPVIRDDLVDPGWLFLKPLSLKLWITSFSFFVFLGFVVWILEHENNEDFCCGPIWHQIATGLWFSFSIMVFAQREKLTSNLSRMVVVIWFFVVFVLAQSYTASLTSWLTVQQLQPVTDINQIIRNNWFVGYQNGSFIYGTLKVLGIQHLVPYDTLEQLNDLLTKGSRKGGVDAAIDEIPYMKLFLGIYGGNYTMTVSQYSTGGFGFAFPLGSTLVDDISKALLNMTQVDKEIKAIDKTWFGNDEIKKFSSSDDSYTSSSIDLSYFKSLFIITASATILALTLYLFRYSFDLTTIWTRIIATVTYQINIEPPVAAIEEEEASPNTE</sequence>
<dbReference type="GO" id="GO:0015276">
    <property type="term" value="F:ligand-gated monoatomic ion channel activity"/>
    <property type="evidence" value="ECO:0007669"/>
    <property type="project" value="InterPro"/>
</dbReference>
<evidence type="ECO:0000256" key="9">
    <source>
        <dbReference type="ARBA" id="ARBA00023170"/>
    </source>
</evidence>
<evidence type="ECO:0000256" key="7">
    <source>
        <dbReference type="ARBA" id="ARBA00023065"/>
    </source>
</evidence>
<comment type="caution">
    <text evidence="16">The sequence shown here is derived from an EMBL/GenBank/DDBJ whole genome shotgun (WGS) entry which is preliminary data.</text>
</comment>
<evidence type="ECO:0000256" key="5">
    <source>
        <dbReference type="ARBA" id="ARBA00022729"/>
    </source>
</evidence>
<comment type="subcellular location">
    <subcellularLocation>
        <location evidence="1">Membrane</location>
        <topology evidence="1">Multi-pass membrane protein</topology>
    </subcellularLocation>
</comment>
<evidence type="ECO:0000256" key="3">
    <source>
        <dbReference type="ARBA" id="ARBA00022448"/>
    </source>
</evidence>
<dbReference type="AlphaFoldDB" id="A0A5A7VD27"/>
<dbReference type="Gene3D" id="1.10.287.70">
    <property type="match status" value="1"/>
</dbReference>
<comment type="function">
    <text evidence="13">Glutamate-gated receptor that probably acts as non-selective cation channel.</text>
</comment>
<gene>
    <name evidence="16" type="ORF">E6C27_scaffold82G005310</name>
</gene>
<keyword evidence="6 14" id="KW-1133">Transmembrane helix</keyword>
<keyword evidence="10" id="KW-0325">Glycoprotein</keyword>
<dbReference type="OrthoDB" id="5984008at2759"/>
<dbReference type="SMART" id="SM00079">
    <property type="entry name" value="PBPe"/>
    <property type="match status" value="1"/>
</dbReference>
<dbReference type="PANTHER" id="PTHR18966">
    <property type="entry name" value="IONOTROPIC GLUTAMATE RECEPTOR"/>
    <property type="match status" value="1"/>
</dbReference>
<dbReference type="SUPFAM" id="SSF53822">
    <property type="entry name" value="Periplasmic binding protein-like I"/>
    <property type="match status" value="1"/>
</dbReference>
<dbReference type="InterPro" id="IPR044440">
    <property type="entry name" value="GABAb_receptor_plant_PBP1"/>
</dbReference>
<dbReference type="EMBL" id="SSTE01001846">
    <property type="protein sequence ID" value="KAA0065194.1"/>
    <property type="molecule type" value="Genomic_DNA"/>
</dbReference>
<feature type="transmembrane region" description="Helical" evidence="14">
    <location>
        <begin position="572"/>
        <end position="590"/>
    </location>
</feature>
<evidence type="ECO:0000256" key="11">
    <source>
        <dbReference type="ARBA" id="ARBA00023286"/>
    </source>
</evidence>
<evidence type="ECO:0000256" key="10">
    <source>
        <dbReference type="ARBA" id="ARBA00023180"/>
    </source>
</evidence>
<dbReference type="FunFam" id="1.10.287.70:FF:000037">
    <property type="entry name" value="Glutamate receptor"/>
    <property type="match status" value="1"/>
</dbReference>
<keyword evidence="7 13" id="KW-0406">Ion transport</keyword>
<feature type="transmembrane region" description="Helical" evidence="14">
    <location>
        <begin position="633"/>
        <end position="657"/>
    </location>
</feature>
<dbReference type="Pfam" id="PF00060">
    <property type="entry name" value="Lig_chan"/>
    <property type="match status" value="1"/>
</dbReference>
<dbReference type="Proteomes" id="UP000321393">
    <property type="component" value="Unassembled WGS sequence"/>
</dbReference>
<keyword evidence="3 13" id="KW-0813">Transport</keyword>
<dbReference type="InterPro" id="IPR028082">
    <property type="entry name" value="Peripla_BP_I"/>
</dbReference>
<dbReference type="Pfam" id="PF01094">
    <property type="entry name" value="ANF_receptor"/>
    <property type="match status" value="1"/>
</dbReference>
<accession>A0A5A7VD27</accession>
<dbReference type="InterPro" id="IPR001320">
    <property type="entry name" value="Iontro_rcpt_C"/>
</dbReference>
<proteinExistence type="inferred from homology"/>
<keyword evidence="9 13" id="KW-0675">Receptor</keyword>
<evidence type="ECO:0000313" key="16">
    <source>
        <dbReference type="EMBL" id="KAA0065194.1"/>
    </source>
</evidence>
<keyword evidence="12 13" id="KW-0407">Ion channel</keyword>
<reference evidence="16 17" key="1">
    <citation type="submission" date="2019-08" db="EMBL/GenBank/DDBJ databases">
        <title>Draft genome sequences of two oriental melons (Cucumis melo L. var makuwa).</title>
        <authorList>
            <person name="Kwon S.-Y."/>
        </authorList>
    </citation>
    <scope>NUCLEOTIDE SEQUENCE [LARGE SCALE GENOMIC DNA]</scope>
    <source>
        <strain evidence="17">cv. SW 3</strain>
        <tissue evidence="16">Leaf</tissue>
    </source>
</reference>
<keyword evidence="8 13" id="KW-0472">Membrane</keyword>
<evidence type="ECO:0000256" key="6">
    <source>
        <dbReference type="ARBA" id="ARBA00022989"/>
    </source>
</evidence>
<name>A0A5A7VD27_CUCMM</name>
<keyword evidence="4 14" id="KW-0812">Transmembrane</keyword>
<evidence type="ECO:0000256" key="14">
    <source>
        <dbReference type="SAM" id="Phobius"/>
    </source>
</evidence>
<dbReference type="Gene3D" id="3.40.190.10">
    <property type="entry name" value="Periplasmic binding protein-like II"/>
    <property type="match status" value="2"/>
</dbReference>
<dbReference type="InterPro" id="IPR017103">
    <property type="entry name" value="Iontropic_Glu_rcpt_pln"/>
</dbReference>
<keyword evidence="11 13" id="KW-1071">Ligand-gated ion channel</keyword>
<dbReference type="Gene3D" id="3.40.50.2300">
    <property type="match status" value="2"/>
</dbReference>
<evidence type="ECO:0000313" key="17">
    <source>
        <dbReference type="Proteomes" id="UP000321393"/>
    </source>
</evidence>
<evidence type="ECO:0000256" key="8">
    <source>
        <dbReference type="ARBA" id="ARBA00023136"/>
    </source>
</evidence>
<evidence type="ECO:0000256" key="12">
    <source>
        <dbReference type="ARBA" id="ARBA00023303"/>
    </source>
</evidence>
<dbReference type="GO" id="GO:0016020">
    <property type="term" value="C:membrane"/>
    <property type="evidence" value="ECO:0007669"/>
    <property type="project" value="UniProtKB-SubCell"/>
</dbReference>
<dbReference type="CDD" id="cd19990">
    <property type="entry name" value="PBP1_GABAb_receptor_plant"/>
    <property type="match status" value="1"/>
</dbReference>